<dbReference type="Gene3D" id="2.60.40.2220">
    <property type="match status" value="1"/>
</dbReference>
<comment type="similarity">
    <text evidence="1">Belongs to the glycosyl hydrolase 38 family.</text>
</comment>
<keyword evidence="4" id="KW-0326">Glycosidase</keyword>
<dbReference type="GO" id="GO:0004559">
    <property type="term" value="F:alpha-mannosidase activity"/>
    <property type="evidence" value="ECO:0007669"/>
    <property type="project" value="InterPro"/>
</dbReference>
<dbReference type="Pfam" id="PF09261">
    <property type="entry name" value="Alpha-mann_mid"/>
    <property type="match status" value="1"/>
</dbReference>
<evidence type="ECO:0000256" key="4">
    <source>
        <dbReference type="ARBA" id="ARBA00023295"/>
    </source>
</evidence>
<dbReference type="PANTHER" id="PTHR46017:SF1">
    <property type="entry name" value="ALPHA-MANNOSIDASE 2C1"/>
    <property type="match status" value="1"/>
</dbReference>
<proteinExistence type="inferred from homology"/>
<dbReference type="PANTHER" id="PTHR46017">
    <property type="entry name" value="ALPHA-MANNOSIDASE 2C1"/>
    <property type="match status" value="1"/>
</dbReference>
<dbReference type="Pfam" id="PF07748">
    <property type="entry name" value="Glyco_hydro_38C"/>
    <property type="match status" value="1"/>
</dbReference>
<evidence type="ECO:0000259" key="6">
    <source>
        <dbReference type="SMART" id="SM00872"/>
    </source>
</evidence>
<sequence>MHDDRTLVEARLRRVLDERIRPAVYPESVPLRVAVWHAPGEPVPVAEGIAAEPEPVEVGARWGAPWGTSWFRVTGAVPQEWAGKTVEALLDLGFDENMPGFQCEGLVYRPDGSAVKGLNPRNQWVRIGAPVEGGEEVRLHIEAASNPVVLDYHPFLPTQLGDKETAGSEPQYTLARMDLAVFDETVWQLVMDLEVLGELMAELPVDSARRYDILRAVERALDAVDLQDVGGTAARARERLTGVLSAPAVPSAHRISAVGHAHIDSAWLWPLRETVRKVARTTSNMTQLIEDEPEFVFAMSQAQQWAWVKEHRPEVWARVKKAVAEGRFVPTGGMWVESDTNMPGSEAMARQFVHGKRFFLDEFGIENEEAWLPDTFGFAAGLPQIIRAAGAKWLLTQKISWSRTNTFPHHTFQWEGIDGTRIFTHFPPVDTYNCAMKGSELAHAERSFRDKGRARHSLAPTGWGDGGGGTTREMVAKAARLRDLEGSATVVWETPRAFFRKAEAEYPEPPVWAGELYLELHRATLTSQAQTKQGNRRSEHLLREAELWAATAAVRTGFPYPYEELDRIWKTVLLHQFHDILPGSSIAWVHREARATYGRIAGELNDLIGAAQRALAGEGARTLVFNSAPHSRDGVPAGGAGTPRTPQGTTLSPRAAGGHVLGNGLLRVEVDARGLVVSAHDIEADRESVAPGTAANLLQLHPDFPNMWDAWDVDEFYRNTVTDLTDVDEVSAGEDGTSVRITRSFGNSRVTQVLSLPPGERRLLIDTEVDWHEREKFLKLAFPLDLHAERYASETQFGHVYRPTHTNTSWEAAKFEACNHRFMHLEEPGWGVAVVNDSTYGHDVTRTVRTGGDRGTTTTVRASLLRAPRFPDPETDQGVHRFRHALVLGASVADAVREGWRINLPQRPLTGTHEVAPLVTVDNDAVVITAVKLADDGSGDVVVRFHEAHGGRARATLTAGFEVADVTVTDLLERPVGDSGPPRRDGARITVRLRPFELVTLRLRRA</sequence>
<reference evidence="7 8" key="1">
    <citation type="submission" date="2019-12" db="EMBL/GenBank/DDBJ databases">
        <title>Streptomyces sp. strain T44 isolated from rhizosphere soil of Broussonetia papyrifera.</title>
        <authorList>
            <person name="Mo P."/>
        </authorList>
    </citation>
    <scope>NUCLEOTIDE SEQUENCE [LARGE SCALE GENOMIC DNA]</scope>
    <source>
        <strain evidence="7 8">T44</strain>
    </source>
</reference>
<accession>A0A6I6NHH6</accession>
<dbReference type="Pfam" id="PF17677">
    <property type="entry name" value="Glyco_hydro38C2"/>
    <property type="match status" value="1"/>
</dbReference>
<dbReference type="GO" id="GO:0046872">
    <property type="term" value="F:metal ion binding"/>
    <property type="evidence" value="ECO:0007669"/>
    <property type="project" value="UniProtKB-KW"/>
</dbReference>
<dbReference type="FunFam" id="1.20.1270.50:FF:000004">
    <property type="entry name" value="alpha-mannosidase 2C1 isoform X1"/>
    <property type="match status" value="1"/>
</dbReference>
<dbReference type="InterPro" id="IPR037094">
    <property type="entry name" value="Glyco_hydro_38_cen_sf"/>
</dbReference>
<dbReference type="SUPFAM" id="SSF88688">
    <property type="entry name" value="Families 57/38 glycoside transferase middle domain"/>
    <property type="match status" value="1"/>
</dbReference>
<dbReference type="GO" id="GO:0006013">
    <property type="term" value="P:mannose metabolic process"/>
    <property type="evidence" value="ECO:0007669"/>
    <property type="project" value="InterPro"/>
</dbReference>
<dbReference type="InterPro" id="IPR028995">
    <property type="entry name" value="Glyco_hydro_57/38_cen_sf"/>
</dbReference>
<dbReference type="InterPro" id="IPR011682">
    <property type="entry name" value="Glyco_hydro_38_C"/>
</dbReference>
<protein>
    <submittedName>
        <fullName evidence="7">Alpha-mannosidase</fullName>
    </submittedName>
</protein>
<dbReference type="InterPro" id="IPR054723">
    <property type="entry name" value="Ams1-like_N"/>
</dbReference>
<dbReference type="AlphaFoldDB" id="A0A6I6NHH6"/>
<dbReference type="EMBL" id="CP047020">
    <property type="protein sequence ID" value="QHA08395.1"/>
    <property type="molecule type" value="Genomic_DNA"/>
</dbReference>
<dbReference type="InterPro" id="IPR015341">
    <property type="entry name" value="Glyco_hydro_38_cen"/>
</dbReference>
<dbReference type="Pfam" id="PF01074">
    <property type="entry name" value="Glyco_hydro_38N"/>
    <property type="match status" value="1"/>
</dbReference>
<dbReference type="Proteomes" id="UP000436138">
    <property type="component" value="Chromosome"/>
</dbReference>
<dbReference type="Gene3D" id="3.20.110.10">
    <property type="entry name" value="Glycoside hydrolase 38, N terminal domain"/>
    <property type="match status" value="1"/>
</dbReference>
<dbReference type="GO" id="GO:0009313">
    <property type="term" value="P:oligosaccharide catabolic process"/>
    <property type="evidence" value="ECO:0007669"/>
    <property type="project" value="TreeGrafter"/>
</dbReference>
<dbReference type="InterPro" id="IPR041147">
    <property type="entry name" value="GH38_C"/>
</dbReference>
<evidence type="ECO:0000313" key="7">
    <source>
        <dbReference type="EMBL" id="QHA08395.1"/>
    </source>
</evidence>
<dbReference type="Gene3D" id="1.20.1270.50">
    <property type="entry name" value="Glycoside hydrolase family 38, central domain"/>
    <property type="match status" value="1"/>
</dbReference>
<dbReference type="Pfam" id="PF22907">
    <property type="entry name" value="Ams1-like_1st"/>
    <property type="match status" value="1"/>
</dbReference>
<keyword evidence="2" id="KW-0479">Metal-binding</keyword>
<dbReference type="InterPro" id="IPR011330">
    <property type="entry name" value="Glyco_hydro/deAcase_b/a-brl"/>
</dbReference>
<evidence type="ECO:0000313" key="8">
    <source>
        <dbReference type="Proteomes" id="UP000436138"/>
    </source>
</evidence>
<dbReference type="InterPro" id="IPR000602">
    <property type="entry name" value="Glyco_hydro_38_N"/>
</dbReference>
<dbReference type="GO" id="GO:0030246">
    <property type="term" value="F:carbohydrate binding"/>
    <property type="evidence" value="ECO:0007669"/>
    <property type="project" value="InterPro"/>
</dbReference>
<dbReference type="SUPFAM" id="SSF74650">
    <property type="entry name" value="Galactose mutarotase-like"/>
    <property type="match status" value="1"/>
</dbReference>
<dbReference type="SUPFAM" id="SSF88713">
    <property type="entry name" value="Glycoside hydrolase/deacetylase"/>
    <property type="match status" value="1"/>
</dbReference>
<feature type="domain" description="Glycoside hydrolase family 38 central" evidence="6">
    <location>
        <begin position="519"/>
        <end position="597"/>
    </location>
</feature>
<keyword evidence="8" id="KW-1185">Reference proteome</keyword>
<dbReference type="InterPro" id="IPR027291">
    <property type="entry name" value="Glyco_hydro_38_N_sf"/>
</dbReference>
<dbReference type="SMART" id="SM00872">
    <property type="entry name" value="Alpha-mann_mid"/>
    <property type="match status" value="1"/>
</dbReference>
<dbReference type="CDD" id="cd10789">
    <property type="entry name" value="GH38N_AMII_ER_cytosolic"/>
    <property type="match status" value="1"/>
</dbReference>
<gene>
    <name evidence="7" type="ORF">GQF42_38625</name>
</gene>
<dbReference type="InterPro" id="IPR011013">
    <property type="entry name" value="Gal_mutarotase_sf_dom"/>
</dbReference>
<dbReference type="Gene3D" id="2.70.98.30">
    <property type="entry name" value="Golgi alpha-mannosidase II, domain 4"/>
    <property type="match status" value="1"/>
</dbReference>
<evidence type="ECO:0000256" key="2">
    <source>
        <dbReference type="ARBA" id="ARBA00022723"/>
    </source>
</evidence>
<evidence type="ECO:0000256" key="5">
    <source>
        <dbReference type="SAM" id="MobiDB-lite"/>
    </source>
</evidence>
<organism evidence="7 8">
    <name type="scientific">Streptomyces broussonetiae</name>
    <dbReference type="NCBI Taxonomy" id="2686304"/>
    <lineage>
        <taxon>Bacteria</taxon>
        <taxon>Bacillati</taxon>
        <taxon>Actinomycetota</taxon>
        <taxon>Actinomycetes</taxon>
        <taxon>Kitasatosporales</taxon>
        <taxon>Streptomycetaceae</taxon>
        <taxon>Streptomyces</taxon>
    </lineage>
</organism>
<dbReference type="FunFam" id="3.20.110.10:FF:000002">
    <property type="entry name" value="alpha-mannosidase 2C1 isoform X1"/>
    <property type="match status" value="1"/>
</dbReference>
<dbReference type="KEGG" id="sbro:GQF42_38625"/>
<keyword evidence="3" id="KW-0378">Hydrolase</keyword>
<feature type="region of interest" description="Disordered" evidence="5">
    <location>
        <begin position="628"/>
        <end position="650"/>
    </location>
</feature>
<name>A0A6I6NHH6_9ACTN</name>
<evidence type="ECO:0000256" key="3">
    <source>
        <dbReference type="ARBA" id="ARBA00022801"/>
    </source>
</evidence>
<evidence type="ECO:0000256" key="1">
    <source>
        <dbReference type="ARBA" id="ARBA00009792"/>
    </source>
</evidence>
<dbReference type="RefSeq" id="WP_158927740.1">
    <property type="nucleotide sequence ID" value="NZ_CP047020.1"/>
</dbReference>